<dbReference type="PROSITE" id="PS51318">
    <property type="entry name" value="TAT"/>
    <property type="match status" value="1"/>
</dbReference>
<dbReference type="Gene3D" id="3.50.50.60">
    <property type="entry name" value="FAD/NAD(P)-binding domain"/>
    <property type="match status" value="2"/>
</dbReference>
<feature type="chain" id="PRO_5030068476" evidence="3">
    <location>
        <begin position="23"/>
        <end position="425"/>
    </location>
</feature>
<evidence type="ECO:0000256" key="2">
    <source>
        <dbReference type="ARBA" id="ARBA00022827"/>
    </source>
</evidence>
<protein>
    <submittedName>
        <fullName evidence="7">NAD(P)/FAD-dependent oxidoreductase</fullName>
    </submittedName>
</protein>
<keyword evidence="3" id="KW-0732">Signal</keyword>
<reference evidence="8" key="1">
    <citation type="submission" date="2018-07" db="EMBL/GenBank/DDBJ databases">
        <authorList>
            <person name="Safronova V.I."/>
            <person name="Chirak E.R."/>
            <person name="Sazanova A.L."/>
        </authorList>
    </citation>
    <scope>NUCLEOTIDE SEQUENCE [LARGE SCALE GENOMIC DNA]</scope>
    <source>
        <strain evidence="8">RCAM04685</strain>
    </source>
</reference>
<keyword evidence="1" id="KW-0285">Flavoprotein</keyword>
<comment type="caution">
    <text evidence="7">The sequence shown here is derived from an EMBL/GenBank/DDBJ whole genome shotgun (WGS) entry which is preliminary data.</text>
</comment>
<evidence type="ECO:0000259" key="4">
    <source>
        <dbReference type="Pfam" id="PF07992"/>
    </source>
</evidence>
<dbReference type="InterPro" id="IPR037092">
    <property type="entry name" value="FlavoCytC_S_DH_flav-bd_sf"/>
</dbReference>
<evidence type="ECO:0000313" key="8">
    <source>
        <dbReference type="Proteomes" id="UP000255207"/>
    </source>
</evidence>
<feature type="signal peptide" evidence="3">
    <location>
        <begin position="1"/>
        <end position="22"/>
    </location>
</feature>
<dbReference type="SUPFAM" id="SSF51905">
    <property type="entry name" value="FAD/NAD(P)-binding domain"/>
    <property type="match status" value="2"/>
</dbReference>
<dbReference type="Pfam" id="PF21706">
    <property type="entry name" value="FCSD_central"/>
    <property type="match status" value="1"/>
</dbReference>
<dbReference type="AlphaFoldDB" id="A0A370L857"/>
<dbReference type="PANTHER" id="PTHR43755">
    <property type="match status" value="1"/>
</dbReference>
<organism evidence="7 8">
    <name type="scientific">Bosea caraganae</name>
    <dbReference type="NCBI Taxonomy" id="2763117"/>
    <lineage>
        <taxon>Bacteria</taxon>
        <taxon>Pseudomonadati</taxon>
        <taxon>Pseudomonadota</taxon>
        <taxon>Alphaproteobacteria</taxon>
        <taxon>Hyphomicrobiales</taxon>
        <taxon>Boseaceae</taxon>
        <taxon>Bosea</taxon>
    </lineage>
</organism>
<dbReference type="RefSeq" id="WP_114829125.1">
    <property type="nucleotide sequence ID" value="NZ_QQTO01000022.1"/>
</dbReference>
<dbReference type="Proteomes" id="UP000255207">
    <property type="component" value="Unassembled WGS sequence"/>
</dbReference>
<dbReference type="GO" id="GO:0050660">
    <property type="term" value="F:flavin adenine dinucleotide binding"/>
    <property type="evidence" value="ECO:0007669"/>
    <property type="project" value="InterPro"/>
</dbReference>
<feature type="domain" description="FAD/NAD(P)-binding" evidence="4">
    <location>
        <begin position="33"/>
        <end position="147"/>
    </location>
</feature>
<evidence type="ECO:0000256" key="3">
    <source>
        <dbReference type="SAM" id="SignalP"/>
    </source>
</evidence>
<keyword evidence="2" id="KW-0274">FAD</keyword>
<evidence type="ECO:0000313" key="7">
    <source>
        <dbReference type="EMBL" id="RDJ26216.1"/>
    </source>
</evidence>
<dbReference type="OrthoDB" id="9802771at2"/>
<feature type="domain" description="Flavocytochrome c sulphide dehydrogenase flavin-binding" evidence="5">
    <location>
        <begin position="359"/>
        <end position="424"/>
    </location>
</feature>
<evidence type="ECO:0000256" key="1">
    <source>
        <dbReference type="ARBA" id="ARBA00022630"/>
    </source>
</evidence>
<gene>
    <name evidence="7" type="ORF">DWE98_10290</name>
</gene>
<evidence type="ECO:0000259" key="5">
    <source>
        <dbReference type="Pfam" id="PF09242"/>
    </source>
</evidence>
<dbReference type="EMBL" id="QQTP01000004">
    <property type="protein sequence ID" value="RDJ26216.1"/>
    <property type="molecule type" value="Genomic_DNA"/>
</dbReference>
<dbReference type="InterPro" id="IPR006311">
    <property type="entry name" value="TAT_signal"/>
</dbReference>
<name>A0A370L857_9HYPH</name>
<dbReference type="GO" id="GO:0016491">
    <property type="term" value="F:oxidoreductase activity"/>
    <property type="evidence" value="ECO:0007669"/>
    <property type="project" value="InterPro"/>
</dbReference>
<evidence type="ECO:0000259" key="6">
    <source>
        <dbReference type="Pfam" id="PF21706"/>
    </source>
</evidence>
<dbReference type="InterPro" id="IPR052541">
    <property type="entry name" value="SQRD"/>
</dbReference>
<proteinExistence type="predicted"/>
<dbReference type="InterPro" id="IPR016156">
    <property type="entry name" value="FAD/NAD-linked_Rdtase_dimer_sf"/>
</dbReference>
<dbReference type="Pfam" id="PF07992">
    <property type="entry name" value="Pyr_redox_2"/>
    <property type="match status" value="1"/>
</dbReference>
<sequence>MKLTRRDLAAGSGALLAASTLAAPAVLGQAKPRVVVVGGGPGGATAAKYIAKEGNDAITVTLVEENETYQTCFHSNLYIGGFKSYDEIVHRYDALASAYGIALVRARATQIDRDKREVVLADGQRLAYDRLVLSPGIDLKYDSVPGWSKDAEELMPHGWKPGRQTQLIKQKLDAVPDGGVIVMIAPPNPYRCPPGPYERASMFAHVLTQTGRKQAKIIILDPKESFSKQGVFQPDWERRYGAMIEWLGPKVHDGIKSVDPRTGTVVTGFESYENCAFVNVIPAQMAGAIARDAGLAPAGGYCAIDPATMKSTADASIFVLGDACNAGDMPKSAFSANSQAKVAAMIVRGELANGRTFPARYVNTCWSLVDTDDAIKVGGRYEPKEGRIAATDTFISQPGESDEIRRQTQAENLAWYAAICADMFT</sequence>
<feature type="domain" description="Sulfide dehydrogenase [flavocytochrome c] flavoprotein chain central" evidence="6">
    <location>
        <begin position="165"/>
        <end position="282"/>
    </location>
</feature>
<dbReference type="Gene3D" id="3.90.760.10">
    <property type="entry name" value="Flavocytochrome c sulphide dehydrogenase, flavin-binding domain"/>
    <property type="match status" value="1"/>
</dbReference>
<dbReference type="InterPro" id="IPR049386">
    <property type="entry name" value="FCSD_central"/>
</dbReference>
<dbReference type="PRINTS" id="PR00368">
    <property type="entry name" value="FADPNR"/>
</dbReference>
<dbReference type="PRINTS" id="PR00411">
    <property type="entry name" value="PNDRDTASEI"/>
</dbReference>
<keyword evidence="8" id="KW-1185">Reference proteome</keyword>
<dbReference type="InterPro" id="IPR015323">
    <property type="entry name" value="FlavoCytC_S_DH_flav-bd"/>
</dbReference>
<dbReference type="Pfam" id="PF09242">
    <property type="entry name" value="FCSD-flav_bind"/>
    <property type="match status" value="1"/>
</dbReference>
<dbReference type="InterPro" id="IPR036188">
    <property type="entry name" value="FAD/NAD-bd_sf"/>
</dbReference>
<dbReference type="SUPFAM" id="SSF55424">
    <property type="entry name" value="FAD/NAD-linked reductases, dimerisation (C-terminal) domain"/>
    <property type="match status" value="1"/>
</dbReference>
<dbReference type="InterPro" id="IPR023753">
    <property type="entry name" value="FAD/NAD-binding_dom"/>
</dbReference>
<dbReference type="PANTHER" id="PTHR43755:SF1">
    <property type="entry name" value="FAD-DEPENDENT PYRIDINE NUCLEOTIDE-DISULPHIDE OXIDOREDUCTASE"/>
    <property type="match status" value="1"/>
</dbReference>
<accession>A0A370L857</accession>